<reference evidence="2" key="1">
    <citation type="submission" date="2019-04" db="EMBL/GenBank/DDBJ databases">
        <authorList>
            <person name="Alioto T."/>
            <person name="Alioto T."/>
        </authorList>
    </citation>
    <scope>NUCLEOTIDE SEQUENCE [LARGE SCALE GENOMIC DNA]</scope>
</reference>
<evidence type="ECO:0000313" key="2">
    <source>
        <dbReference type="EMBL" id="VTJ65415.1"/>
    </source>
</evidence>
<name>A0A5E4B801_MARMO</name>
<evidence type="ECO:0000256" key="1">
    <source>
        <dbReference type="SAM" id="MobiDB-lite"/>
    </source>
</evidence>
<proteinExistence type="predicted"/>
<gene>
    <name evidence="2" type="ORF">MONAX_5E042327</name>
</gene>
<keyword evidence="3" id="KW-1185">Reference proteome</keyword>
<comment type="caution">
    <text evidence="2">The sequence shown here is derived from an EMBL/GenBank/DDBJ whole genome shotgun (WGS) entry which is preliminary data.</text>
</comment>
<organism evidence="2 3">
    <name type="scientific">Marmota monax</name>
    <name type="common">Woodchuck</name>
    <dbReference type="NCBI Taxonomy" id="9995"/>
    <lineage>
        <taxon>Eukaryota</taxon>
        <taxon>Metazoa</taxon>
        <taxon>Chordata</taxon>
        <taxon>Craniata</taxon>
        <taxon>Vertebrata</taxon>
        <taxon>Euteleostomi</taxon>
        <taxon>Mammalia</taxon>
        <taxon>Eutheria</taxon>
        <taxon>Euarchontoglires</taxon>
        <taxon>Glires</taxon>
        <taxon>Rodentia</taxon>
        <taxon>Sciuromorpha</taxon>
        <taxon>Sciuridae</taxon>
        <taxon>Xerinae</taxon>
        <taxon>Marmotini</taxon>
        <taxon>Marmota</taxon>
    </lineage>
</organism>
<accession>A0A5E4B801</accession>
<evidence type="ECO:0000313" key="3">
    <source>
        <dbReference type="Proteomes" id="UP000335636"/>
    </source>
</evidence>
<feature type="region of interest" description="Disordered" evidence="1">
    <location>
        <begin position="1"/>
        <end position="75"/>
    </location>
</feature>
<feature type="non-terminal residue" evidence="2">
    <location>
        <position position="1"/>
    </location>
</feature>
<dbReference type="EMBL" id="CABDUW010000306">
    <property type="protein sequence ID" value="VTJ65415.1"/>
    <property type="molecule type" value="Genomic_DNA"/>
</dbReference>
<feature type="compositionally biased region" description="Basic and acidic residues" evidence="1">
    <location>
        <begin position="41"/>
        <end position="61"/>
    </location>
</feature>
<feature type="compositionally biased region" description="Pro residues" evidence="1">
    <location>
        <begin position="1"/>
        <end position="11"/>
    </location>
</feature>
<protein>
    <submittedName>
        <fullName evidence="2">Uncharacterized protein</fullName>
    </submittedName>
</protein>
<sequence length="106" mass="12039">HPPHCYPPPRFCPLQGKQQKKEIKSPPCNLPRYQGQQTVSQREKPQASEDKPLQSSIDREANYSQPTEKTDSKVQGGLDNLSIFLLSPSQPCFMKWNEAEKSPAFL</sequence>
<dbReference type="Proteomes" id="UP000335636">
    <property type="component" value="Unassembled WGS sequence"/>
</dbReference>
<dbReference type="AlphaFoldDB" id="A0A5E4B801"/>